<sequence>MDTASSRSVISKLDASITIRIAEQLDIHSLLAWRYTASFFHFVITEQLRHIYTTHLSHFVDHPDTFRHILRITHAAISGSFTLSLFDDSIRPNDLDIYVTEPYAVRLATYLRDVEHYSDGRENVVPYHLSLHTLSPDVHYPMNGIQQLLPLIREQRRIDLIVTTSDSALTPLPYFWSTLVMNFATADFWCCSYPILTVLYHYGIVNAIRVFSTPIGMEKALRCIQKYARRGYYFVFTPAE</sequence>
<organism evidence="1 2">
    <name type="scientific">Grifola frondosa</name>
    <name type="common">Maitake</name>
    <name type="synonym">Polyporus frondosus</name>
    <dbReference type="NCBI Taxonomy" id="5627"/>
    <lineage>
        <taxon>Eukaryota</taxon>
        <taxon>Fungi</taxon>
        <taxon>Dikarya</taxon>
        <taxon>Basidiomycota</taxon>
        <taxon>Agaricomycotina</taxon>
        <taxon>Agaricomycetes</taxon>
        <taxon>Polyporales</taxon>
        <taxon>Grifolaceae</taxon>
        <taxon>Grifola</taxon>
    </lineage>
</organism>
<reference evidence="1 2" key="1">
    <citation type="submission" date="2016-03" db="EMBL/GenBank/DDBJ databases">
        <title>Whole genome sequencing of Grifola frondosa 9006-11.</title>
        <authorList>
            <person name="Min B."/>
            <person name="Park H."/>
            <person name="Kim J.-G."/>
            <person name="Cho H."/>
            <person name="Oh Y.-L."/>
            <person name="Kong W.-S."/>
            <person name="Choi I.-G."/>
        </authorList>
    </citation>
    <scope>NUCLEOTIDE SEQUENCE [LARGE SCALE GENOMIC DNA]</scope>
    <source>
        <strain evidence="1 2">9006-11</strain>
    </source>
</reference>
<gene>
    <name evidence="1" type="ORF">A0H81_04990</name>
</gene>
<evidence type="ECO:0000313" key="2">
    <source>
        <dbReference type="Proteomes" id="UP000092993"/>
    </source>
</evidence>
<dbReference type="OrthoDB" id="3270380at2759"/>
<accession>A0A1C7MFZ7</accession>
<name>A0A1C7MFZ7_GRIFR</name>
<keyword evidence="2" id="KW-1185">Reference proteome</keyword>
<comment type="caution">
    <text evidence="1">The sequence shown here is derived from an EMBL/GenBank/DDBJ whole genome shotgun (WGS) entry which is preliminary data.</text>
</comment>
<proteinExistence type="predicted"/>
<evidence type="ECO:0000313" key="1">
    <source>
        <dbReference type="EMBL" id="OBZ75780.1"/>
    </source>
</evidence>
<dbReference type="AlphaFoldDB" id="A0A1C7MFZ7"/>
<dbReference type="Proteomes" id="UP000092993">
    <property type="component" value="Unassembled WGS sequence"/>
</dbReference>
<protein>
    <submittedName>
        <fullName evidence="1">Uncharacterized protein</fullName>
    </submittedName>
</protein>
<dbReference type="OMA" id="FWASHLM"/>
<dbReference type="EMBL" id="LUGG01000004">
    <property type="protein sequence ID" value="OBZ75780.1"/>
    <property type="molecule type" value="Genomic_DNA"/>
</dbReference>